<feature type="compositionally biased region" description="Basic and acidic residues" evidence="2">
    <location>
        <begin position="367"/>
        <end position="384"/>
    </location>
</feature>
<feature type="compositionally biased region" description="Polar residues" evidence="2">
    <location>
        <begin position="462"/>
        <end position="473"/>
    </location>
</feature>
<feature type="coiled-coil region" evidence="1">
    <location>
        <begin position="1314"/>
        <end position="1381"/>
    </location>
</feature>
<feature type="compositionally biased region" description="Polar residues" evidence="2">
    <location>
        <begin position="697"/>
        <end position="721"/>
    </location>
</feature>
<feature type="coiled-coil region" evidence="1">
    <location>
        <begin position="1417"/>
        <end position="1480"/>
    </location>
</feature>
<feature type="region of interest" description="Disordered" evidence="2">
    <location>
        <begin position="1"/>
        <end position="55"/>
    </location>
</feature>
<gene>
    <name evidence="3" type="ORF">KP79_PYT16371</name>
</gene>
<proteinExistence type="predicted"/>
<feature type="compositionally biased region" description="Low complexity" evidence="2">
    <location>
        <begin position="109"/>
        <end position="128"/>
    </location>
</feature>
<feature type="coiled-coil region" evidence="1">
    <location>
        <begin position="1148"/>
        <end position="1196"/>
    </location>
</feature>
<feature type="compositionally biased region" description="Basic and acidic residues" evidence="2">
    <location>
        <begin position="545"/>
        <end position="561"/>
    </location>
</feature>
<feature type="coiled-coil region" evidence="1">
    <location>
        <begin position="1224"/>
        <end position="1251"/>
    </location>
</feature>
<keyword evidence="4" id="KW-1185">Reference proteome</keyword>
<feature type="compositionally biased region" description="Polar residues" evidence="2">
    <location>
        <begin position="255"/>
        <end position="289"/>
    </location>
</feature>
<dbReference type="OrthoDB" id="6158625at2759"/>
<feature type="compositionally biased region" description="Low complexity" evidence="2">
    <location>
        <begin position="562"/>
        <end position="575"/>
    </location>
</feature>
<feature type="region of interest" description="Disordered" evidence="2">
    <location>
        <begin position="88"/>
        <end position="186"/>
    </location>
</feature>
<protein>
    <submittedName>
        <fullName evidence="3">Uncharacterized protein</fullName>
    </submittedName>
</protein>
<feature type="compositionally biased region" description="Basic and acidic residues" evidence="2">
    <location>
        <begin position="1"/>
        <end position="12"/>
    </location>
</feature>
<evidence type="ECO:0000313" key="3">
    <source>
        <dbReference type="EMBL" id="OWF41590.1"/>
    </source>
</evidence>
<comment type="caution">
    <text evidence="3">The sequence shown here is derived from an EMBL/GenBank/DDBJ whole genome shotgun (WGS) entry which is preliminary data.</text>
</comment>
<name>A0A210PYL9_MIZYE</name>
<feature type="coiled-coil region" evidence="1">
    <location>
        <begin position="1012"/>
        <end position="1119"/>
    </location>
</feature>
<feature type="region of interest" description="Disordered" evidence="2">
    <location>
        <begin position="651"/>
        <end position="762"/>
    </location>
</feature>
<feature type="compositionally biased region" description="Basic and acidic residues" evidence="2">
    <location>
        <begin position="427"/>
        <end position="461"/>
    </location>
</feature>
<evidence type="ECO:0000256" key="1">
    <source>
        <dbReference type="SAM" id="Coils"/>
    </source>
</evidence>
<reference evidence="3 4" key="1">
    <citation type="journal article" date="2017" name="Nat. Ecol. Evol.">
        <title>Scallop genome provides insights into evolution of bilaterian karyotype and development.</title>
        <authorList>
            <person name="Wang S."/>
            <person name="Zhang J."/>
            <person name="Jiao W."/>
            <person name="Li J."/>
            <person name="Xun X."/>
            <person name="Sun Y."/>
            <person name="Guo X."/>
            <person name="Huan P."/>
            <person name="Dong B."/>
            <person name="Zhang L."/>
            <person name="Hu X."/>
            <person name="Sun X."/>
            <person name="Wang J."/>
            <person name="Zhao C."/>
            <person name="Wang Y."/>
            <person name="Wang D."/>
            <person name="Huang X."/>
            <person name="Wang R."/>
            <person name="Lv J."/>
            <person name="Li Y."/>
            <person name="Zhang Z."/>
            <person name="Liu B."/>
            <person name="Lu W."/>
            <person name="Hui Y."/>
            <person name="Liang J."/>
            <person name="Zhou Z."/>
            <person name="Hou R."/>
            <person name="Li X."/>
            <person name="Liu Y."/>
            <person name="Li H."/>
            <person name="Ning X."/>
            <person name="Lin Y."/>
            <person name="Zhao L."/>
            <person name="Xing Q."/>
            <person name="Dou J."/>
            <person name="Li Y."/>
            <person name="Mao J."/>
            <person name="Guo H."/>
            <person name="Dou H."/>
            <person name="Li T."/>
            <person name="Mu C."/>
            <person name="Jiang W."/>
            <person name="Fu Q."/>
            <person name="Fu X."/>
            <person name="Miao Y."/>
            <person name="Liu J."/>
            <person name="Yu Q."/>
            <person name="Li R."/>
            <person name="Liao H."/>
            <person name="Li X."/>
            <person name="Kong Y."/>
            <person name="Jiang Z."/>
            <person name="Chourrout D."/>
            <person name="Li R."/>
            <person name="Bao Z."/>
        </authorList>
    </citation>
    <scope>NUCLEOTIDE SEQUENCE [LARGE SCALE GENOMIC DNA]</scope>
    <source>
        <strain evidence="3 4">PY_sf001</strain>
    </source>
</reference>
<sequence>MATRYRIQDRKKNGMVKGRLIPNGNDADWSDEDGVKSGSATGISEGENDDLNREKQKAIIMAKSLNGRKFDPGNMILDKIDAELSFLNRSQSQSSSTTGSTVLHKPGSRSKGSDGSRSGGSHKSMSSKDGTDTGLGTASIHDNLSEGGDLPRINGTAEIYSDVGAGTTDHYSDDDGKKTGAPSDLDSVTAQQVDAKFKAILRKKKGGYLDNLKASDTETIRTEDYENIFKDALVYQSASKSAEEGEGVSDPPRSPSGTSQNRPHSPSRISQSTHPYPSEHQTIETSSSVHRPGEHISQAEDKLPTQPRGKGRSTSSFPTHGARSSPRRQAGPFRRKFGYISDADSVRTEDFEVKFQELIFRPSADSETDHTDNDPLHAKVKEILKVTAPYRQKKDKKPQNGHVKIDESPLHKSTPKRSPIKSSTSVDDVRREIDRESSRIQQEIERERRSNLPVSRKDSKSPTRTVLDLSSSMDKPAFSELNHNQSGGHNSLKDIPSPMGRSSPTLQDYEDSGYKTPPRARSPTLRARDRISGMPPMHPRSVTSSRDESQRTVSSSREEPFRSSSPNPRSRTSLSDSLRPGSPRPDSSFPDPKRSVSPILRSGSSSFQEQDPSSSFSSLRAENEEEAHTLSPQLVMPAASKYQDLSVLRARSLSPNANDRHRPASPLQGVLKDSTSSFLTGPRPASPRPGMDHSMRSELSVSFQDQLPVSSQRSKARSQSVEGRLVSDLQGDNTSPRFNHRRRNSYDPGVDSAEEMENSRSTWKASRAEVQIAEKKLKAVNAQTEDARTQLMLTEFKRENLLKDYERMSEDLQRTKKEMKDIEDQERSRIGDRRRPDMTDDKTRDLVKENDSLKLRLRQMDGLELERDELVRQLELAKEDLFNEQRKARKEKEDLKEEIETMNMKLEERHDGDDVALRLHKMDAAYRRMEKEKNEIIHEKTKLYEDLRDRSKVHMAETKRNTSRESGEMREEIDDLCRNVNLHQEAIKERDNIIANLSERSTDVQQRLSKEVAAKEGMMEDHKRTLQSLRKEMDSAMVQLRENMFLDKQQALETLRRELEQEHRETASRADDKHSQHLTEHMNLIKAKEDEISRLIDLVKKLEGERRVTERTLREEAREEVRIQVDREAQSLQADHRLQMSREREQIEKETKVTLRKLTNELDEERRQREHCMDKIAHLSKDLEEGKQQNKQAMHDKMVAVSKAKENVRNELQTDFDKVKEKMTQDYQREIDKLTETVRQQEEELRKLKTERIQWIHHDRQNSTVLDRMERTVVNEVNEECRRTANVLGVGPRKVNLANFQGDSQVRTPTTSALANLRACNEELRNLVQELKQELTRQKSSVMRTERDKDEMVQKIKEQLEKEKNMELERLKAKLAKGSQNELRETFIHNIPNNDLAANMQYSKPPKVPQYEFKPRSDHQQQEVDRLEREIKRLAMQKRLLGQTPPNHLSNDDINASKMIQHLQMQVTQLNAENNSLRGERLASCSVPDLSNPAYYQQPGGRIMGRSPSPTPHQERMINLLAHRTKAAEFESDMATEQQERSRNMMSQKMGDMTKLQNTLTNQAKDLIQLSRAYSNLNNTYPAR</sequence>
<feature type="region of interest" description="Disordered" evidence="2">
    <location>
        <begin position="360"/>
        <end position="637"/>
    </location>
</feature>
<feature type="region of interest" description="Disordered" evidence="2">
    <location>
        <begin position="238"/>
        <end position="346"/>
    </location>
</feature>
<organism evidence="3 4">
    <name type="scientific">Mizuhopecten yessoensis</name>
    <name type="common">Japanese scallop</name>
    <name type="synonym">Patinopecten yessoensis</name>
    <dbReference type="NCBI Taxonomy" id="6573"/>
    <lineage>
        <taxon>Eukaryota</taxon>
        <taxon>Metazoa</taxon>
        <taxon>Spiralia</taxon>
        <taxon>Lophotrochozoa</taxon>
        <taxon>Mollusca</taxon>
        <taxon>Bivalvia</taxon>
        <taxon>Autobranchia</taxon>
        <taxon>Pteriomorphia</taxon>
        <taxon>Pectinida</taxon>
        <taxon>Pectinoidea</taxon>
        <taxon>Pectinidae</taxon>
        <taxon>Mizuhopecten</taxon>
    </lineage>
</organism>
<feature type="region of interest" description="Disordered" evidence="2">
    <location>
        <begin position="816"/>
        <end position="840"/>
    </location>
</feature>
<feature type="coiled-coil region" evidence="1">
    <location>
        <begin position="860"/>
        <end position="946"/>
    </location>
</feature>
<feature type="compositionally biased region" description="Low complexity" evidence="2">
    <location>
        <begin position="90"/>
        <end position="101"/>
    </location>
</feature>
<keyword evidence="1" id="KW-0175">Coiled coil</keyword>
<accession>A0A210PYL9</accession>
<feature type="region of interest" description="Disordered" evidence="2">
    <location>
        <begin position="1493"/>
        <end position="1513"/>
    </location>
</feature>
<dbReference type="EMBL" id="NEDP02005380">
    <property type="protein sequence ID" value="OWF41590.1"/>
    <property type="molecule type" value="Genomic_DNA"/>
</dbReference>
<dbReference type="STRING" id="6573.A0A210PYL9"/>
<feature type="compositionally biased region" description="Low complexity" evidence="2">
    <location>
        <begin position="602"/>
        <end position="618"/>
    </location>
</feature>
<dbReference type="Proteomes" id="UP000242188">
    <property type="component" value="Unassembled WGS sequence"/>
</dbReference>
<feature type="compositionally biased region" description="Basic and acidic residues" evidence="2">
    <location>
        <begin position="291"/>
        <end position="303"/>
    </location>
</feature>
<evidence type="ECO:0000256" key="2">
    <source>
        <dbReference type="SAM" id="MobiDB-lite"/>
    </source>
</evidence>
<evidence type="ECO:0000313" key="4">
    <source>
        <dbReference type="Proteomes" id="UP000242188"/>
    </source>
</evidence>